<evidence type="ECO:0000256" key="5">
    <source>
        <dbReference type="ARBA" id="ARBA00049629"/>
    </source>
</evidence>
<evidence type="ECO:0000256" key="6">
    <source>
        <dbReference type="ARBA" id="ARBA00049753"/>
    </source>
</evidence>
<comment type="function">
    <text evidence="5">Part of a binding-protein-dependent transport system for a sugar.</text>
</comment>
<dbReference type="Gene3D" id="3.40.190.10">
    <property type="entry name" value="Periplasmic binding protein-like II"/>
    <property type="match status" value="2"/>
</dbReference>
<reference evidence="9" key="1">
    <citation type="submission" date="2017-04" db="EMBL/GenBank/DDBJ databases">
        <authorList>
            <person name="Varghese N."/>
            <person name="Submissions S."/>
        </authorList>
    </citation>
    <scope>NUCLEOTIDE SEQUENCE [LARGE SCALE GENOMIC DNA]</scope>
    <source>
        <strain evidence="9">K3S</strain>
    </source>
</reference>
<dbReference type="STRING" id="1519643.SAMN06295933_1718"/>
<dbReference type="OrthoDB" id="9811951at2"/>
<dbReference type="InterPro" id="IPR050490">
    <property type="entry name" value="Bact_solute-bd_prot1"/>
</dbReference>
<dbReference type="RefSeq" id="WP_085101170.1">
    <property type="nucleotide sequence ID" value="NZ_FWZU01000002.1"/>
</dbReference>
<dbReference type="SUPFAM" id="SSF53850">
    <property type="entry name" value="Periplasmic binding protein-like II"/>
    <property type="match status" value="1"/>
</dbReference>
<dbReference type="InterPro" id="IPR006059">
    <property type="entry name" value="SBP"/>
</dbReference>
<keyword evidence="4 7" id="KW-0732">Signal</keyword>
<organism evidence="8 9">
    <name type="scientific">Desulfovibrio gilichinskyi</name>
    <dbReference type="NCBI Taxonomy" id="1519643"/>
    <lineage>
        <taxon>Bacteria</taxon>
        <taxon>Pseudomonadati</taxon>
        <taxon>Thermodesulfobacteriota</taxon>
        <taxon>Desulfovibrionia</taxon>
        <taxon>Desulfovibrionales</taxon>
        <taxon>Desulfovibrionaceae</taxon>
        <taxon>Desulfovibrio</taxon>
    </lineage>
</organism>
<evidence type="ECO:0000256" key="1">
    <source>
        <dbReference type="ARBA" id="ARBA00004418"/>
    </source>
</evidence>
<dbReference type="PANTHER" id="PTHR43649:SF28">
    <property type="entry name" value="BINDING PROTEIN COMPONENT OF ABC SUGAR TRANSPORTER-RELATED"/>
    <property type="match status" value="1"/>
</dbReference>
<evidence type="ECO:0000313" key="8">
    <source>
        <dbReference type="EMBL" id="SMF09721.1"/>
    </source>
</evidence>
<feature type="signal peptide" evidence="7">
    <location>
        <begin position="1"/>
        <end position="26"/>
    </location>
</feature>
<comment type="subcellular location">
    <subcellularLocation>
        <location evidence="1">Periplasm</location>
    </subcellularLocation>
</comment>
<name>A0A1X7D692_9BACT</name>
<protein>
    <recommendedName>
        <fullName evidence="6">Probable sugar-binding periplasmic protein</fullName>
    </recommendedName>
</protein>
<dbReference type="GO" id="GO:0042597">
    <property type="term" value="C:periplasmic space"/>
    <property type="evidence" value="ECO:0007669"/>
    <property type="project" value="UniProtKB-SubCell"/>
</dbReference>
<dbReference type="Pfam" id="PF01547">
    <property type="entry name" value="SBP_bac_1"/>
    <property type="match status" value="1"/>
</dbReference>
<evidence type="ECO:0000256" key="7">
    <source>
        <dbReference type="SAM" id="SignalP"/>
    </source>
</evidence>
<keyword evidence="9" id="KW-1185">Reference proteome</keyword>
<dbReference type="AlphaFoldDB" id="A0A1X7D692"/>
<dbReference type="Proteomes" id="UP000192906">
    <property type="component" value="Unassembled WGS sequence"/>
</dbReference>
<evidence type="ECO:0000256" key="3">
    <source>
        <dbReference type="ARBA" id="ARBA00022448"/>
    </source>
</evidence>
<gene>
    <name evidence="8" type="ORF">SAMN06295933_1718</name>
</gene>
<comment type="similarity">
    <text evidence="2">Belongs to the bacterial solute-binding protein 1 family.</text>
</comment>
<dbReference type="EMBL" id="FWZU01000002">
    <property type="protein sequence ID" value="SMF09721.1"/>
    <property type="molecule type" value="Genomic_DNA"/>
</dbReference>
<dbReference type="PANTHER" id="PTHR43649">
    <property type="entry name" value="ARABINOSE-BINDING PROTEIN-RELATED"/>
    <property type="match status" value="1"/>
</dbReference>
<keyword evidence="3" id="KW-0813">Transport</keyword>
<feature type="chain" id="PRO_5013140915" description="Probable sugar-binding periplasmic protein" evidence="7">
    <location>
        <begin position="27"/>
        <end position="420"/>
    </location>
</feature>
<evidence type="ECO:0000256" key="2">
    <source>
        <dbReference type="ARBA" id="ARBA00008520"/>
    </source>
</evidence>
<proteinExistence type="inferred from homology"/>
<sequence>MKKSLAKLCLAFAAVLLFTVPQVSQAKELSGNLEIFSWWAGDEGPALQALIKKYKEQNPNVNVIDATVTGGSGVNAKAVLKTRMLGNEPPDSFQVHSGQELIGTWVKADRMEDLTFLFKEQGWMDAFPKGLIKLIGTDKGIWSVPVTIHRSNVLWYVPANLKKWGVAAPKTWAEFLTIAPKLEKEGVVPLALAENWTVNHLWESVALASLGAEKWDALWAGKLRFDSPDVVKAWELFGKILKYTNHDASSLSWQQATDMVITGRAAFNIMGDWAAGYMSTTKKMVPGKDFGWEPSPDTAGEFMFLSDSFGLPKGAPDRDNAIAWLKIIGSKEGSDAFNPLKGSISPRMDSDLSKYNSYLQSAAADFKKDVVVGSLAHGVAANETFMGGFSRIMEMFLKTHNAQAVSKACQQLADKAKIGK</sequence>
<accession>A0A1X7D692</accession>
<evidence type="ECO:0000256" key="4">
    <source>
        <dbReference type="ARBA" id="ARBA00022729"/>
    </source>
</evidence>
<evidence type="ECO:0000313" key="9">
    <source>
        <dbReference type="Proteomes" id="UP000192906"/>
    </source>
</evidence>